<dbReference type="PANTHER" id="PTHR30590">
    <property type="entry name" value="INNER MEMBRANE PROTEIN"/>
    <property type="match status" value="1"/>
</dbReference>
<name>A0ABS2R3U9_9BACI</name>
<feature type="transmembrane region" description="Helical" evidence="1">
    <location>
        <begin position="204"/>
        <end position="222"/>
    </location>
</feature>
<dbReference type="RefSeq" id="WP_205178703.1">
    <property type="nucleotide sequence ID" value="NZ_JAFBFH010000004.1"/>
</dbReference>
<evidence type="ECO:0000313" key="3">
    <source>
        <dbReference type="EMBL" id="MBM7713829.1"/>
    </source>
</evidence>
<dbReference type="PANTHER" id="PTHR30590:SF2">
    <property type="entry name" value="INNER MEMBRANE PROTEIN"/>
    <property type="match status" value="1"/>
</dbReference>
<evidence type="ECO:0000256" key="1">
    <source>
        <dbReference type="SAM" id="Phobius"/>
    </source>
</evidence>
<keyword evidence="4" id="KW-1185">Reference proteome</keyword>
<evidence type="ECO:0000259" key="2">
    <source>
        <dbReference type="Pfam" id="PF04235"/>
    </source>
</evidence>
<dbReference type="InterPro" id="IPR007349">
    <property type="entry name" value="DUF418"/>
</dbReference>
<protein>
    <recommendedName>
        <fullName evidence="2">DUF418 domain-containing protein</fullName>
    </recommendedName>
</protein>
<keyword evidence="1" id="KW-0472">Membrane</keyword>
<feature type="transmembrane region" description="Helical" evidence="1">
    <location>
        <begin position="306"/>
        <end position="328"/>
    </location>
</feature>
<organism evidence="3 4">
    <name type="scientific">Siminovitchia thermophila</name>
    <dbReference type="NCBI Taxonomy" id="1245522"/>
    <lineage>
        <taxon>Bacteria</taxon>
        <taxon>Bacillati</taxon>
        <taxon>Bacillota</taxon>
        <taxon>Bacilli</taxon>
        <taxon>Bacillales</taxon>
        <taxon>Bacillaceae</taxon>
        <taxon>Siminovitchia</taxon>
    </lineage>
</organism>
<feature type="transmembrane region" description="Helical" evidence="1">
    <location>
        <begin position="95"/>
        <end position="113"/>
    </location>
</feature>
<feature type="transmembrane region" description="Helical" evidence="1">
    <location>
        <begin position="119"/>
        <end position="135"/>
    </location>
</feature>
<keyword evidence="1" id="KW-1133">Transmembrane helix</keyword>
<feature type="domain" description="DUF418" evidence="2">
    <location>
        <begin position="221"/>
        <end position="371"/>
    </location>
</feature>
<gene>
    <name evidence="3" type="ORF">JOC94_000799</name>
</gene>
<dbReference type="Pfam" id="PF04235">
    <property type="entry name" value="DUF418"/>
    <property type="match status" value="1"/>
</dbReference>
<proteinExistence type="predicted"/>
<evidence type="ECO:0000313" key="4">
    <source>
        <dbReference type="Proteomes" id="UP000823485"/>
    </source>
</evidence>
<feature type="transmembrane region" description="Helical" evidence="1">
    <location>
        <begin position="12"/>
        <end position="33"/>
    </location>
</feature>
<dbReference type="InterPro" id="IPR052529">
    <property type="entry name" value="Bact_Transport_Assoc"/>
</dbReference>
<sequence>MEERIGRIRLLDILRGFAVLGTLGTNIWIFAHLGDLSYITTYHFSGWWNADDFLRMAVLFLVNGKFLGLLTIMFGVGLELKYRQALRKGNTWPGVYIWTSTFLIIEGLIHFTLVMEYDILMSYGLTAIIVAFIVKKGDRFISKTMKVIGSIHAVLILGILILSLLAANASLGHFGDVVSLYRDGTWLQQIQYRLSHFLLLRTEAIWVIPMNIFLFLLGVRLMRSGVFAPDENGRRKRDKLFKLGIYIGLPLNLLIFVPGGDFDLAVRYLFAPLMSLGYIAIIGRMIEYKKWNRLWNLLENVGKMSLSCYVVQNILSSILFYGWGFALGGKLDSLQVIVCWGIITFIQLLFASIWFRFFHLGPLEMIRKRVTGIAVSR</sequence>
<reference evidence="3 4" key="1">
    <citation type="submission" date="2021-01" db="EMBL/GenBank/DDBJ databases">
        <title>Genomic Encyclopedia of Type Strains, Phase IV (KMG-IV): sequencing the most valuable type-strain genomes for metagenomic binning, comparative biology and taxonomic classification.</title>
        <authorList>
            <person name="Goeker M."/>
        </authorList>
    </citation>
    <scope>NUCLEOTIDE SEQUENCE [LARGE SCALE GENOMIC DNA]</scope>
    <source>
        <strain evidence="3 4">DSM 105453</strain>
    </source>
</reference>
<feature type="transmembrane region" description="Helical" evidence="1">
    <location>
        <begin position="53"/>
        <end position="74"/>
    </location>
</feature>
<feature type="transmembrane region" description="Helical" evidence="1">
    <location>
        <begin position="334"/>
        <end position="358"/>
    </location>
</feature>
<dbReference type="EMBL" id="JAFBFH010000004">
    <property type="protein sequence ID" value="MBM7713829.1"/>
    <property type="molecule type" value="Genomic_DNA"/>
</dbReference>
<dbReference type="Proteomes" id="UP000823485">
    <property type="component" value="Unassembled WGS sequence"/>
</dbReference>
<comment type="caution">
    <text evidence="3">The sequence shown here is derived from an EMBL/GenBank/DDBJ whole genome shotgun (WGS) entry which is preliminary data.</text>
</comment>
<feature type="transmembrane region" description="Helical" evidence="1">
    <location>
        <begin position="147"/>
        <end position="167"/>
    </location>
</feature>
<accession>A0ABS2R3U9</accession>
<feature type="transmembrane region" description="Helical" evidence="1">
    <location>
        <begin position="243"/>
        <end position="260"/>
    </location>
</feature>
<keyword evidence="1" id="KW-0812">Transmembrane</keyword>
<feature type="transmembrane region" description="Helical" evidence="1">
    <location>
        <begin position="266"/>
        <end position="286"/>
    </location>
</feature>